<organism evidence="1 2">
    <name type="scientific">Cirrhinus molitorella</name>
    <name type="common">mud carp</name>
    <dbReference type="NCBI Taxonomy" id="172907"/>
    <lineage>
        <taxon>Eukaryota</taxon>
        <taxon>Metazoa</taxon>
        <taxon>Chordata</taxon>
        <taxon>Craniata</taxon>
        <taxon>Vertebrata</taxon>
        <taxon>Euteleostomi</taxon>
        <taxon>Actinopterygii</taxon>
        <taxon>Neopterygii</taxon>
        <taxon>Teleostei</taxon>
        <taxon>Ostariophysi</taxon>
        <taxon>Cypriniformes</taxon>
        <taxon>Cyprinidae</taxon>
        <taxon>Labeoninae</taxon>
        <taxon>Labeonini</taxon>
        <taxon>Cirrhinus</taxon>
    </lineage>
</organism>
<keyword evidence="2" id="KW-1185">Reference proteome</keyword>
<proteinExistence type="predicted"/>
<dbReference type="Proteomes" id="UP001558613">
    <property type="component" value="Unassembled WGS sequence"/>
</dbReference>
<evidence type="ECO:0000313" key="1">
    <source>
        <dbReference type="EMBL" id="KAL1264077.1"/>
    </source>
</evidence>
<gene>
    <name evidence="1" type="ORF">QQF64_004432</name>
</gene>
<name>A0ABR3MG67_9TELE</name>
<dbReference type="EMBL" id="JAYMGO010000012">
    <property type="protein sequence ID" value="KAL1264077.1"/>
    <property type="molecule type" value="Genomic_DNA"/>
</dbReference>
<reference evidence="1 2" key="1">
    <citation type="submission" date="2023-09" db="EMBL/GenBank/DDBJ databases">
        <authorList>
            <person name="Wang M."/>
        </authorList>
    </citation>
    <scope>NUCLEOTIDE SEQUENCE [LARGE SCALE GENOMIC DNA]</scope>
    <source>
        <strain evidence="1">GT-2023</strain>
        <tissue evidence="1">Liver</tissue>
    </source>
</reference>
<accession>A0ABR3MG67</accession>
<sequence>MFTGRNTPYVENFHGLLTAVLRLAPREGRFLFVTLHSDHLCFIIRRNAKNGNVFLRRLHVCLALSSSPASRRIPSLRARARARSLERANKPARARARGGVPPPQFGVCDVSQTPRAPRESETCGANAPDPEATVTLQQATCLSAFLLSDFPRIPSQCSHTSAFFQRRHTFWFITGVFAIP</sequence>
<protein>
    <submittedName>
        <fullName evidence="1">Uncharacterized protein</fullName>
    </submittedName>
</protein>
<evidence type="ECO:0000313" key="2">
    <source>
        <dbReference type="Proteomes" id="UP001558613"/>
    </source>
</evidence>
<comment type="caution">
    <text evidence="1">The sequence shown here is derived from an EMBL/GenBank/DDBJ whole genome shotgun (WGS) entry which is preliminary data.</text>
</comment>